<feature type="domain" description="PAS" evidence="1">
    <location>
        <begin position="378"/>
        <end position="440"/>
    </location>
</feature>
<name>A0ABS6N656_9RHOB</name>
<comment type="caution">
    <text evidence="2">The sequence shown here is derived from an EMBL/GenBank/DDBJ whole genome shotgun (WGS) entry which is preliminary data.</text>
</comment>
<dbReference type="Proteomes" id="UP001166293">
    <property type="component" value="Unassembled WGS sequence"/>
</dbReference>
<dbReference type="Pfam" id="PF13188">
    <property type="entry name" value="PAS_8"/>
    <property type="match status" value="1"/>
</dbReference>
<evidence type="ECO:0000313" key="2">
    <source>
        <dbReference type="EMBL" id="MBV2359509.1"/>
    </source>
</evidence>
<feature type="domain" description="PAS" evidence="1">
    <location>
        <begin position="142"/>
        <end position="208"/>
    </location>
</feature>
<dbReference type="InterPro" id="IPR000014">
    <property type="entry name" value="PAS"/>
</dbReference>
<evidence type="ECO:0000259" key="1">
    <source>
        <dbReference type="SMART" id="SM00091"/>
    </source>
</evidence>
<organism evidence="2 3">
    <name type="scientific">Thalassococcus arenae</name>
    <dbReference type="NCBI Taxonomy" id="2851652"/>
    <lineage>
        <taxon>Bacteria</taxon>
        <taxon>Pseudomonadati</taxon>
        <taxon>Pseudomonadota</taxon>
        <taxon>Alphaproteobacteria</taxon>
        <taxon>Rhodobacterales</taxon>
        <taxon>Roseobacteraceae</taxon>
        <taxon>Thalassococcus</taxon>
    </lineage>
</organism>
<dbReference type="SMART" id="SM00091">
    <property type="entry name" value="PAS"/>
    <property type="match status" value="3"/>
</dbReference>
<dbReference type="Pfam" id="PF12860">
    <property type="entry name" value="PAS_7"/>
    <property type="match status" value="1"/>
</dbReference>
<protein>
    <submittedName>
        <fullName evidence="2">PAS-domain containing protein</fullName>
    </submittedName>
</protein>
<evidence type="ECO:0000313" key="3">
    <source>
        <dbReference type="Proteomes" id="UP001166293"/>
    </source>
</evidence>
<keyword evidence="3" id="KW-1185">Reference proteome</keyword>
<gene>
    <name evidence="2" type="ORF">KUH32_06970</name>
</gene>
<sequence length="503" mass="55694">MSEWMAMGLGAGAGFVALALSVFSRPGRHTRSPMPEARPDDEVAFLLGDGVVIHCTPAAESLLPTGLRPETDWAALYRILEPRFPTLPAAMPQQAGTFAAADDPDVQLRCVPVGGMIRMVLEAPPLTPGDRHRLAVDQCLLSHLRAAADIMPSPAWRSTADGRTVWRNAAYDAVCFGLGQDPETECPFDLTRTDKGAADATRVALTIDGKARWFEVTTHALEDGEFHHFAHAIDTVIEAEIAQRNFVQTLTKTFAHLPIGLAVFDRNRQLVLFNPALVDLTSLPVGFLSGRPNLMSFFDHMRDKRIMPEPKNYQSWRVQLSDVVDAARDDRYCETWNLPSGLTYKITGRPHPDGAVAFLMEDISSEITLTRQFRSELELSQAVIETLEDPVAVFSQLGVLTFCNEAYRELWQTDPDSAFADTTIGDATQIWQQACQPSPIWGEIREFVTILTDRVQWESEVAHKTGARLLCRVEPLIAGATLVRFTEITARNATVPSDRVETV</sequence>
<accession>A0ABS6N656</accession>
<dbReference type="EMBL" id="JAHRWL010000001">
    <property type="protein sequence ID" value="MBV2359509.1"/>
    <property type="molecule type" value="Genomic_DNA"/>
</dbReference>
<feature type="domain" description="PAS" evidence="1">
    <location>
        <begin position="248"/>
        <end position="315"/>
    </location>
</feature>
<proteinExistence type="predicted"/>
<reference evidence="2" key="1">
    <citation type="submission" date="2021-06" db="EMBL/GenBank/DDBJ databases">
        <title>Thalassococcus sp. CAU 1522 isolated from sea sand, Republic of Korea.</title>
        <authorList>
            <person name="Kim W."/>
        </authorList>
    </citation>
    <scope>NUCLEOTIDE SEQUENCE</scope>
    <source>
        <strain evidence="2">CAU 1522</strain>
    </source>
</reference>